<reference evidence="2" key="1">
    <citation type="submission" date="2013-07" db="EMBL/GenBank/DDBJ databases">
        <title>The genome of Eucalyptus grandis.</title>
        <authorList>
            <person name="Schmutz J."/>
            <person name="Hayes R."/>
            <person name="Myburg A."/>
            <person name="Tuskan G."/>
            <person name="Grattapaglia D."/>
            <person name="Rokhsar D.S."/>
        </authorList>
    </citation>
    <scope>NUCLEOTIDE SEQUENCE</scope>
    <source>
        <tissue evidence="2">Leaf extractions</tissue>
    </source>
</reference>
<dbReference type="STRING" id="71139.A0A059CN34"/>
<dbReference type="PROSITE" id="PS50181">
    <property type="entry name" value="FBOX"/>
    <property type="match status" value="1"/>
</dbReference>
<dbReference type="Pfam" id="PF03478">
    <property type="entry name" value="Beta-prop_KIB1-4"/>
    <property type="match status" value="1"/>
</dbReference>
<dbReference type="InterPro" id="IPR005174">
    <property type="entry name" value="KIB1-4_b-propeller"/>
</dbReference>
<dbReference type="InterPro" id="IPR050796">
    <property type="entry name" value="SCF_F-box_component"/>
</dbReference>
<dbReference type="InterPro" id="IPR036047">
    <property type="entry name" value="F-box-like_dom_sf"/>
</dbReference>
<dbReference type="SUPFAM" id="SSF81383">
    <property type="entry name" value="F-box domain"/>
    <property type="match status" value="1"/>
</dbReference>
<dbReference type="GO" id="GO:0004842">
    <property type="term" value="F:ubiquitin-protein transferase activity"/>
    <property type="evidence" value="ECO:0000318"/>
    <property type="project" value="GO_Central"/>
</dbReference>
<protein>
    <recommendedName>
        <fullName evidence="1">F-box domain-containing protein</fullName>
    </recommendedName>
</protein>
<dbReference type="EMBL" id="KK198755">
    <property type="protein sequence ID" value="KCW79330.1"/>
    <property type="molecule type" value="Genomic_DNA"/>
</dbReference>
<gene>
    <name evidence="2" type="ORF">EUGRSUZ_C00751</name>
</gene>
<dbReference type="SMART" id="SM00256">
    <property type="entry name" value="FBOX"/>
    <property type="match status" value="1"/>
</dbReference>
<organism evidence="2">
    <name type="scientific">Eucalyptus grandis</name>
    <name type="common">Flooded gum</name>
    <dbReference type="NCBI Taxonomy" id="71139"/>
    <lineage>
        <taxon>Eukaryota</taxon>
        <taxon>Viridiplantae</taxon>
        <taxon>Streptophyta</taxon>
        <taxon>Embryophyta</taxon>
        <taxon>Tracheophyta</taxon>
        <taxon>Spermatophyta</taxon>
        <taxon>Magnoliopsida</taxon>
        <taxon>eudicotyledons</taxon>
        <taxon>Gunneridae</taxon>
        <taxon>Pentapetalae</taxon>
        <taxon>rosids</taxon>
        <taxon>malvids</taxon>
        <taxon>Myrtales</taxon>
        <taxon>Myrtaceae</taxon>
        <taxon>Myrtoideae</taxon>
        <taxon>Eucalypteae</taxon>
        <taxon>Eucalyptus</taxon>
    </lineage>
</organism>
<dbReference type="InterPro" id="IPR011043">
    <property type="entry name" value="Gal_Oxase/kelch_b-propeller"/>
</dbReference>
<dbReference type="AlphaFoldDB" id="A0A059CN34"/>
<name>A0A059CN34_EUCGR</name>
<dbReference type="PANTHER" id="PTHR31672">
    <property type="entry name" value="BNACNNG10540D PROTEIN"/>
    <property type="match status" value="1"/>
</dbReference>
<proteinExistence type="predicted"/>
<dbReference type="Gramene" id="KCW79330">
    <property type="protein sequence ID" value="KCW79330"/>
    <property type="gene ID" value="EUGRSUZ_C00751"/>
</dbReference>
<dbReference type="GO" id="GO:0031146">
    <property type="term" value="P:SCF-dependent proteasomal ubiquitin-dependent protein catabolic process"/>
    <property type="evidence" value="ECO:0000318"/>
    <property type="project" value="GO_Central"/>
</dbReference>
<dbReference type="KEGG" id="egr:104436362"/>
<dbReference type="InterPro" id="IPR001810">
    <property type="entry name" value="F-box_dom"/>
</dbReference>
<dbReference type="SUPFAM" id="SSF50965">
    <property type="entry name" value="Galactose oxidase, central domain"/>
    <property type="match status" value="1"/>
</dbReference>
<dbReference type="CDD" id="cd22157">
    <property type="entry name" value="F-box_AtFBW1-like"/>
    <property type="match status" value="1"/>
</dbReference>
<dbReference type="OMA" id="PAMSHEW"/>
<dbReference type="OrthoDB" id="2095648at2759"/>
<dbReference type="FunCoup" id="A0A059CN34">
    <property type="interactions" value="371"/>
</dbReference>
<dbReference type="PANTHER" id="PTHR31672:SF7">
    <property type="entry name" value="F-BOX DOMAIN-CONTAINING PROTEIN"/>
    <property type="match status" value="1"/>
</dbReference>
<sequence length="401" mass="45609">MDSHDQCASRLSRKRKFEYQEGHGTLHLDDLNQDLLEKVLSWLPTSAFFRLTSVCKRWKSVADSPSFKLACSDIPSREPWFFMVGSCLNKSVVFDSAESKWKPLNHPSFLQKDLSFLPVASSGGFICFRNASGNFVVSNPVTGSFRELPHTENQTIHAIVMQSTPGPYNSFKLVLVCGELPRLSFKTFNSVLDRWDDDNLLSKNHEDPGEIEEDAVYFLSKAGNLVVTNMLRSPSKQYSSVMTIKNGHEIVYFLSSSGTVVACDLTSRCFSEYPRLLPMWYEYSIDIVECRGEMIVVVLSEFFESASLRMWRYNEVNRSWQQITAMPPAMAHEFYGKKVDINCLGAGDRVLICLNSSDLFKYILYDSVGNEWIELPTCDMKGEPMEFMSAFSFEPRIEASV</sequence>
<evidence type="ECO:0000259" key="1">
    <source>
        <dbReference type="PROSITE" id="PS50181"/>
    </source>
</evidence>
<dbReference type="eggNOG" id="ENOG502QYAK">
    <property type="taxonomic scope" value="Eukaryota"/>
</dbReference>
<accession>A0A059CN34</accession>
<feature type="domain" description="F-box" evidence="1">
    <location>
        <begin position="25"/>
        <end position="70"/>
    </location>
</feature>
<evidence type="ECO:0000313" key="2">
    <source>
        <dbReference type="EMBL" id="KCW79330.1"/>
    </source>
</evidence>
<dbReference type="Gene3D" id="1.20.1280.50">
    <property type="match status" value="1"/>
</dbReference>
<dbReference type="Pfam" id="PF00646">
    <property type="entry name" value="F-box"/>
    <property type="match status" value="1"/>
</dbReference>
<dbReference type="InParanoid" id="A0A059CN34"/>